<feature type="transmembrane region" description="Helical" evidence="1">
    <location>
        <begin position="52"/>
        <end position="71"/>
    </location>
</feature>
<proteinExistence type="predicted"/>
<comment type="caution">
    <text evidence="2">The sequence shown here is derived from an EMBL/GenBank/DDBJ whole genome shotgun (WGS) entry which is preliminary data.</text>
</comment>
<feature type="transmembrane region" description="Helical" evidence="1">
    <location>
        <begin position="16"/>
        <end position="40"/>
    </location>
</feature>
<organism evidence="2">
    <name type="scientific">mine drainage metagenome</name>
    <dbReference type="NCBI Taxonomy" id="410659"/>
    <lineage>
        <taxon>unclassified sequences</taxon>
        <taxon>metagenomes</taxon>
        <taxon>ecological metagenomes</taxon>
    </lineage>
</organism>
<name>T0Y9S5_9ZZZZ</name>
<protein>
    <submittedName>
        <fullName evidence="2">Uncharacterized protein</fullName>
    </submittedName>
</protein>
<keyword evidence="1" id="KW-0472">Membrane</keyword>
<evidence type="ECO:0000256" key="1">
    <source>
        <dbReference type="SAM" id="Phobius"/>
    </source>
</evidence>
<reference evidence="2" key="1">
    <citation type="submission" date="2013-08" db="EMBL/GenBank/DDBJ databases">
        <authorList>
            <person name="Mendez C."/>
            <person name="Richter M."/>
            <person name="Ferrer M."/>
            <person name="Sanchez J."/>
        </authorList>
    </citation>
    <scope>NUCLEOTIDE SEQUENCE</scope>
</reference>
<keyword evidence="1" id="KW-0812">Transmembrane</keyword>
<gene>
    <name evidence="2" type="ORF">B1B_17919</name>
</gene>
<feature type="non-terminal residue" evidence="2">
    <location>
        <position position="152"/>
    </location>
</feature>
<accession>T0Y9S5</accession>
<dbReference type="AlphaFoldDB" id="T0Y9S5"/>
<feature type="non-terminal residue" evidence="2">
    <location>
        <position position="1"/>
    </location>
</feature>
<sequence length="152" mass="17261">NVSLDYRIMFFVRMMLPVLFICLLAPEFLLIIIPYFGFAVHNSYLPYVSTMFYQYPALTAPIIFIATIIGLSRIMKISVSLRNVKFKPVYPVVSFLMAFNLVFMLMLTPAGQMVTGNDGKYFTSISGTPSLYNPQSAISYQAYDSYISHELS</sequence>
<keyword evidence="1" id="KW-1133">Transmembrane helix</keyword>
<dbReference type="InterPro" id="IPR018650">
    <property type="entry name" value="STSV1_Orf64"/>
</dbReference>
<evidence type="ECO:0000313" key="2">
    <source>
        <dbReference type="EMBL" id="EQD31931.1"/>
    </source>
</evidence>
<dbReference type="Pfam" id="PF09852">
    <property type="entry name" value="DUF2079"/>
    <property type="match status" value="1"/>
</dbReference>
<reference evidence="2" key="2">
    <citation type="journal article" date="2014" name="ISME J.">
        <title>Microbial stratification in low pH oxic and suboxic macroscopic growths along an acid mine drainage.</title>
        <authorList>
            <person name="Mendez-Garcia C."/>
            <person name="Mesa V."/>
            <person name="Sprenger R.R."/>
            <person name="Richter M."/>
            <person name="Diez M.S."/>
            <person name="Solano J."/>
            <person name="Bargiela R."/>
            <person name="Golyshina O.V."/>
            <person name="Manteca A."/>
            <person name="Ramos J.L."/>
            <person name="Gallego J.R."/>
            <person name="Llorente I."/>
            <person name="Martins Dos Santos V.A."/>
            <person name="Jensen O.N."/>
            <person name="Pelaez A.I."/>
            <person name="Sanchez J."/>
            <person name="Ferrer M."/>
        </authorList>
    </citation>
    <scope>NUCLEOTIDE SEQUENCE</scope>
</reference>
<dbReference type="EMBL" id="AUZY01011976">
    <property type="protein sequence ID" value="EQD31931.1"/>
    <property type="molecule type" value="Genomic_DNA"/>
</dbReference>
<feature type="transmembrane region" description="Helical" evidence="1">
    <location>
        <begin position="92"/>
        <end position="111"/>
    </location>
</feature>